<dbReference type="EMBL" id="BOOG01000036">
    <property type="protein sequence ID" value="GIH71544.1"/>
    <property type="molecule type" value="Genomic_DNA"/>
</dbReference>
<reference evidence="3" key="1">
    <citation type="submission" date="2021-01" db="EMBL/GenBank/DDBJ databases">
        <title>Whole genome shotgun sequence of Sphaerimonospora thailandensis NBRC 107569.</title>
        <authorList>
            <person name="Komaki H."/>
            <person name="Tamura T."/>
        </authorList>
    </citation>
    <scope>NUCLEOTIDE SEQUENCE</scope>
    <source>
        <strain evidence="3">NBRC 107569</strain>
    </source>
</reference>
<evidence type="ECO:0000259" key="2">
    <source>
        <dbReference type="Pfam" id="PF01764"/>
    </source>
</evidence>
<dbReference type="InterPro" id="IPR002921">
    <property type="entry name" value="Fungal_lipase-type"/>
</dbReference>
<dbReference type="Gene3D" id="3.40.50.1820">
    <property type="entry name" value="alpha/beta hydrolase"/>
    <property type="match status" value="1"/>
</dbReference>
<keyword evidence="4" id="KW-1185">Reference proteome</keyword>
<dbReference type="SUPFAM" id="SSF53474">
    <property type="entry name" value="alpha/beta-Hydrolases"/>
    <property type="match status" value="1"/>
</dbReference>
<accession>A0A8J3RCZ0</accession>
<evidence type="ECO:0000313" key="4">
    <source>
        <dbReference type="Proteomes" id="UP000610966"/>
    </source>
</evidence>
<gene>
    <name evidence="3" type="ORF">Mth01_37970</name>
</gene>
<dbReference type="CDD" id="cd00741">
    <property type="entry name" value="Lipase"/>
    <property type="match status" value="1"/>
</dbReference>
<proteinExistence type="predicted"/>
<evidence type="ECO:0000313" key="3">
    <source>
        <dbReference type="EMBL" id="GIH71544.1"/>
    </source>
</evidence>
<dbReference type="RefSeq" id="WP_204017243.1">
    <property type="nucleotide sequence ID" value="NZ_BOOG01000036.1"/>
</dbReference>
<dbReference type="PANTHER" id="PTHR45856:SF24">
    <property type="entry name" value="FUNGAL LIPASE-LIKE DOMAIN-CONTAINING PROTEIN"/>
    <property type="match status" value="1"/>
</dbReference>
<evidence type="ECO:0000256" key="1">
    <source>
        <dbReference type="SAM" id="MobiDB-lite"/>
    </source>
</evidence>
<protein>
    <recommendedName>
        <fullName evidence="2">Fungal lipase-type domain-containing protein</fullName>
    </recommendedName>
</protein>
<feature type="domain" description="Fungal lipase-type" evidence="2">
    <location>
        <begin position="129"/>
        <end position="223"/>
    </location>
</feature>
<dbReference type="Pfam" id="PF01764">
    <property type="entry name" value="Lipase_3"/>
    <property type="match status" value="1"/>
</dbReference>
<organism evidence="3 4">
    <name type="scientific">Sphaerimonospora thailandensis</name>
    <dbReference type="NCBI Taxonomy" id="795644"/>
    <lineage>
        <taxon>Bacteria</taxon>
        <taxon>Bacillati</taxon>
        <taxon>Actinomycetota</taxon>
        <taxon>Actinomycetes</taxon>
        <taxon>Streptosporangiales</taxon>
        <taxon>Streptosporangiaceae</taxon>
        <taxon>Sphaerimonospora</taxon>
    </lineage>
</organism>
<dbReference type="Proteomes" id="UP000610966">
    <property type="component" value="Unassembled WGS sequence"/>
</dbReference>
<name>A0A8J3RCZ0_9ACTN</name>
<feature type="region of interest" description="Disordered" evidence="1">
    <location>
        <begin position="264"/>
        <end position="286"/>
    </location>
</feature>
<dbReference type="GO" id="GO:0006629">
    <property type="term" value="P:lipid metabolic process"/>
    <property type="evidence" value="ECO:0007669"/>
    <property type="project" value="InterPro"/>
</dbReference>
<dbReference type="InterPro" id="IPR051218">
    <property type="entry name" value="Sec_MonoDiacylglyc_Lipase"/>
</dbReference>
<dbReference type="InterPro" id="IPR029058">
    <property type="entry name" value="AB_hydrolase_fold"/>
</dbReference>
<dbReference type="PANTHER" id="PTHR45856">
    <property type="entry name" value="ALPHA/BETA-HYDROLASES SUPERFAMILY PROTEIN"/>
    <property type="match status" value="1"/>
</dbReference>
<dbReference type="AlphaFoldDB" id="A0A8J3RCZ0"/>
<sequence length="327" mass="35978">MSRADIARELLNRLLSKDWSMSDEEELGWGYAMGLLAAATYADDPVAAALAAIRQAVRGEWRVRIAATHDDHEVHVTNTLICESDDLTLVAYRGTTTFGADLSEDRMAATILGWLDNITSALGRTDYQAAYHWRALATLDDVRRAVAAARERKARVFMSGHSAGGAIALMAARDLTQEFHRVHRVFTYGSPMPGTADFEFSVANVPVTRFEHGDDPVPWFPGQYSHVRAPGVAMVGELAGGLFRGTPLPLSWRPVGRLRYLHPPGSAIEPSDRRTPDGHGLTTGESKHLIERRLKTRGRLRDSVKDHHIAAYLAALRALTAQGPRQP</sequence>
<comment type="caution">
    <text evidence="3">The sequence shown here is derived from an EMBL/GenBank/DDBJ whole genome shotgun (WGS) entry which is preliminary data.</text>
</comment>